<keyword evidence="7" id="KW-0132">Cell division</keyword>
<dbReference type="NCBIfam" id="TIGR00445">
    <property type="entry name" value="mraY"/>
    <property type="match status" value="1"/>
</dbReference>
<keyword evidence="3 7" id="KW-0808">Transferase</keyword>
<dbReference type="GO" id="GO:0051301">
    <property type="term" value="P:cell division"/>
    <property type="evidence" value="ECO:0007669"/>
    <property type="project" value="UniProtKB-KW"/>
</dbReference>
<dbReference type="GO" id="GO:0046872">
    <property type="term" value="F:metal ion binding"/>
    <property type="evidence" value="ECO:0007669"/>
    <property type="project" value="UniProtKB-KW"/>
</dbReference>
<feature type="transmembrane region" description="Helical" evidence="7">
    <location>
        <begin position="298"/>
        <end position="317"/>
    </location>
</feature>
<organism evidence="10 11">
    <name type="scientific">Oxobacter pfennigii</name>
    <dbReference type="NCBI Taxonomy" id="36849"/>
    <lineage>
        <taxon>Bacteria</taxon>
        <taxon>Bacillati</taxon>
        <taxon>Bacillota</taxon>
        <taxon>Clostridia</taxon>
        <taxon>Eubacteriales</taxon>
        <taxon>Clostridiaceae</taxon>
        <taxon>Oxobacter</taxon>
    </lineage>
</organism>
<comment type="caution">
    <text evidence="10">The sequence shown here is derived from an EMBL/GenBank/DDBJ whole genome shotgun (WGS) entry which is preliminary data.</text>
</comment>
<comment type="subcellular location">
    <subcellularLocation>
        <location evidence="7">Cell membrane</location>
        <topology evidence="7">Multi-pass membrane protein</topology>
    </subcellularLocation>
    <subcellularLocation>
        <location evidence="1">Membrane</location>
        <topology evidence="1">Multi-pass membrane protein</topology>
    </subcellularLocation>
</comment>
<comment type="catalytic activity">
    <reaction evidence="7">
        <text>UDP-N-acetyl-alpha-D-muramoyl-L-alanyl-gamma-D-glutamyl-meso-2,6-diaminopimeloyl-D-alanyl-D-alanine + di-trans,octa-cis-undecaprenyl phosphate = di-trans,octa-cis-undecaprenyl diphospho-N-acetyl-alpha-D-muramoyl-L-alanyl-D-glutamyl-meso-2,6-diaminopimeloyl-D-alanyl-D-alanine + UMP</text>
        <dbReference type="Rhea" id="RHEA:28386"/>
        <dbReference type="ChEBI" id="CHEBI:57865"/>
        <dbReference type="ChEBI" id="CHEBI:60392"/>
        <dbReference type="ChEBI" id="CHEBI:61386"/>
        <dbReference type="ChEBI" id="CHEBI:61387"/>
        <dbReference type="EC" id="2.7.8.13"/>
    </reaction>
</comment>
<feature type="transmembrane region" description="Helical" evidence="7">
    <location>
        <begin position="148"/>
        <end position="168"/>
    </location>
</feature>
<feature type="transmembrane region" description="Helical" evidence="7">
    <location>
        <begin position="255"/>
        <end position="271"/>
    </location>
</feature>
<dbReference type="Proteomes" id="UP000050326">
    <property type="component" value="Unassembled WGS sequence"/>
</dbReference>
<dbReference type="GO" id="GO:0071555">
    <property type="term" value="P:cell wall organization"/>
    <property type="evidence" value="ECO:0007669"/>
    <property type="project" value="UniProtKB-KW"/>
</dbReference>
<dbReference type="InterPro" id="IPR003524">
    <property type="entry name" value="PNAcMuramoyl-5peptid_Trfase"/>
</dbReference>
<keyword evidence="4 7" id="KW-0812">Transmembrane</keyword>
<feature type="transmembrane region" description="Helical" evidence="7">
    <location>
        <begin position="50"/>
        <end position="68"/>
    </location>
</feature>
<feature type="transmembrane region" description="Helical" evidence="7">
    <location>
        <begin position="230"/>
        <end position="249"/>
    </location>
</feature>
<dbReference type="AlphaFoldDB" id="A0A0N8NT74"/>
<feature type="transmembrane region" description="Helical" evidence="7">
    <location>
        <begin position="175"/>
        <end position="195"/>
    </location>
</feature>
<gene>
    <name evidence="7 10" type="primary">mraY</name>
    <name evidence="10" type="ORF">OXPF_22060</name>
</gene>
<feature type="transmembrane region" description="Helical" evidence="7">
    <location>
        <begin position="112"/>
        <end position="128"/>
    </location>
</feature>
<keyword evidence="7" id="KW-0961">Cell wall biogenesis/degradation</keyword>
<dbReference type="PANTHER" id="PTHR22926">
    <property type="entry name" value="PHOSPHO-N-ACETYLMURAMOYL-PENTAPEPTIDE-TRANSFERASE"/>
    <property type="match status" value="1"/>
</dbReference>
<dbReference type="EMBL" id="LKET01000032">
    <property type="protein sequence ID" value="KPU44040.1"/>
    <property type="molecule type" value="Genomic_DNA"/>
</dbReference>
<evidence type="ECO:0000313" key="10">
    <source>
        <dbReference type="EMBL" id="KPU44040.1"/>
    </source>
</evidence>
<sequence length="318" mass="34147">MSRIVYSILIAALTGIILGPVLIPILRILKFGQNIREDGPRSHLQKSGTPTMGGVITLLSVCIATLFINKDLRGPHAVALVSTLGYGIIGLLDDGISIIKSRSLGLRAYQKIIGQVALATLLSVYAYLNPSVGSKVMIPFTRNTVDLGIWYIPFVIFVVVAIVNSVNLSDGLDGLASTVTMIVAIFFVFVCYAFNMDELSVFSAALVGACIGFLRYNSYPAVVFMGDTGSLALGGAVAALAVLTGLILYVPIVGIIYVLEALSVIIQVVYFKKTGKRIFKMSPLHHHFELSGWHETKVVATFSIVTVLFCLIGFLGLS</sequence>
<dbReference type="PROSITE" id="PS01348">
    <property type="entry name" value="MRAY_2"/>
    <property type="match status" value="1"/>
</dbReference>
<dbReference type="GO" id="GO:0051992">
    <property type="term" value="F:UDP-N-acetylmuramoyl-L-alanyl-D-glutamyl-meso-2,6-diaminopimelyl-D-alanyl-D-alanine:undecaprenyl-phosphate transferase activity"/>
    <property type="evidence" value="ECO:0007669"/>
    <property type="project" value="RHEA"/>
</dbReference>
<evidence type="ECO:0000256" key="3">
    <source>
        <dbReference type="ARBA" id="ARBA00022679"/>
    </source>
</evidence>
<feature type="transmembrane region" description="Helical" evidence="7">
    <location>
        <begin position="201"/>
        <end position="218"/>
    </location>
</feature>
<dbReference type="GO" id="GO:0008360">
    <property type="term" value="P:regulation of cell shape"/>
    <property type="evidence" value="ECO:0007669"/>
    <property type="project" value="UniProtKB-KW"/>
</dbReference>
<keyword evidence="7 9" id="KW-0460">Magnesium</keyword>
<evidence type="ECO:0000256" key="8">
    <source>
        <dbReference type="NCBIfam" id="TIGR00445"/>
    </source>
</evidence>
<keyword evidence="5 7" id="KW-1133">Transmembrane helix</keyword>
<evidence type="ECO:0000256" key="9">
    <source>
        <dbReference type="PIRSR" id="PIRSR600715-1"/>
    </source>
</evidence>
<evidence type="ECO:0000313" key="11">
    <source>
        <dbReference type="Proteomes" id="UP000050326"/>
    </source>
</evidence>
<keyword evidence="11" id="KW-1185">Reference proteome</keyword>
<accession>A0A0N8NT74</accession>
<dbReference type="Pfam" id="PF10555">
    <property type="entry name" value="MraY_sig1"/>
    <property type="match status" value="1"/>
</dbReference>
<keyword evidence="7" id="KW-0131">Cell cycle</keyword>
<dbReference type="InterPro" id="IPR000715">
    <property type="entry name" value="Glycosyl_transferase_4"/>
</dbReference>
<dbReference type="HAMAP" id="MF_00038">
    <property type="entry name" value="MraY"/>
    <property type="match status" value="1"/>
</dbReference>
<proteinExistence type="inferred from homology"/>
<keyword evidence="7" id="KW-0573">Peptidoglycan synthesis</keyword>
<dbReference type="EC" id="2.7.8.13" evidence="7 8"/>
<dbReference type="UniPathway" id="UPA00219"/>
<evidence type="ECO:0000256" key="1">
    <source>
        <dbReference type="ARBA" id="ARBA00004141"/>
    </source>
</evidence>
<feature type="transmembrane region" description="Helical" evidence="7">
    <location>
        <begin position="74"/>
        <end position="92"/>
    </location>
</feature>
<dbReference type="PANTHER" id="PTHR22926:SF5">
    <property type="entry name" value="PHOSPHO-N-ACETYLMURAMOYL-PENTAPEPTIDE-TRANSFERASE HOMOLOG"/>
    <property type="match status" value="1"/>
</dbReference>
<feature type="binding site" evidence="9">
    <location>
        <position position="167"/>
    </location>
    <ligand>
        <name>Mg(2+)</name>
        <dbReference type="ChEBI" id="CHEBI:18420"/>
    </ligand>
</feature>
<name>A0A0N8NT74_9CLOT</name>
<dbReference type="OrthoDB" id="9805475at2"/>
<dbReference type="PATRIC" id="fig|36849.3.peg.2326"/>
<evidence type="ECO:0000256" key="5">
    <source>
        <dbReference type="ARBA" id="ARBA00022989"/>
    </source>
</evidence>
<comment type="pathway">
    <text evidence="7">Cell wall biogenesis; peptidoglycan biosynthesis.</text>
</comment>
<comment type="cofactor">
    <cofactor evidence="7 9">
        <name>Mg(2+)</name>
        <dbReference type="ChEBI" id="CHEBI:18420"/>
    </cofactor>
</comment>
<comment type="function">
    <text evidence="7">Catalyzes the initial step of the lipid cycle reactions in the biosynthesis of the cell wall peptidoglycan: transfers peptidoglycan precursor phospho-MurNAc-pentapeptide from UDP-MurNAc-pentapeptide onto the lipid carrier undecaprenyl phosphate, yielding undecaprenyl-pyrophosphoryl-MurNAc-pentapeptide, known as lipid I.</text>
</comment>
<keyword evidence="7" id="KW-0133">Cell shape</keyword>
<protein>
    <recommendedName>
        <fullName evidence="7 8">Phospho-N-acetylmuramoyl-pentapeptide-transferase</fullName>
        <ecNumber evidence="7 8">2.7.8.13</ecNumber>
    </recommendedName>
    <alternativeName>
        <fullName evidence="7">UDP-MurNAc-pentapeptide phosphotransferase</fullName>
    </alternativeName>
</protein>
<reference evidence="10 11" key="1">
    <citation type="submission" date="2015-09" db="EMBL/GenBank/DDBJ databases">
        <title>Genome sequence of Oxobacter pfennigii DSM 3222.</title>
        <authorList>
            <person name="Poehlein A."/>
            <person name="Bengelsdorf F.R."/>
            <person name="Schiel-Bengelsdorf B."/>
            <person name="Duerre P."/>
            <person name="Daniel R."/>
        </authorList>
    </citation>
    <scope>NUCLEOTIDE SEQUENCE [LARGE SCALE GENOMIC DNA]</scope>
    <source>
        <strain evidence="10 11">DSM 3222</strain>
    </source>
</reference>
<dbReference type="STRING" id="36849.OXPF_22060"/>
<dbReference type="CDD" id="cd06852">
    <property type="entry name" value="GT_MraY"/>
    <property type="match status" value="1"/>
</dbReference>
<evidence type="ECO:0000256" key="2">
    <source>
        <dbReference type="ARBA" id="ARBA00005583"/>
    </source>
</evidence>
<feature type="transmembrane region" description="Helical" evidence="7">
    <location>
        <begin position="6"/>
        <end position="29"/>
    </location>
</feature>
<keyword evidence="7 9" id="KW-0479">Metal-binding</keyword>
<dbReference type="GO" id="GO:0009252">
    <property type="term" value="P:peptidoglycan biosynthetic process"/>
    <property type="evidence" value="ECO:0007669"/>
    <property type="project" value="UniProtKB-UniRule"/>
</dbReference>
<evidence type="ECO:0000256" key="6">
    <source>
        <dbReference type="ARBA" id="ARBA00023136"/>
    </source>
</evidence>
<dbReference type="Pfam" id="PF00953">
    <property type="entry name" value="Glycos_transf_4"/>
    <property type="match status" value="1"/>
</dbReference>
<evidence type="ECO:0000256" key="7">
    <source>
        <dbReference type="HAMAP-Rule" id="MF_00038"/>
    </source>
</evidence>
<dbReference type="GO" id="GO:0008963">
    <property type="term" value="F:phospho-N-acetylmuramoyl-pentapeptide-transferase activity"/>
    <property type="evidence" value="ECO:0007669"/>
    <property type="project" value="UniProtKB-UniRule"/>
</dbReference>
<feature type="binding site" evidence="9">
    <location>
        <position position="227"/>
    </location>
    <ligand>
        <name>Mg(2+)</name>
        <dbReference type="ChEBI" id="CHEBI:18420"/>
    </ligand>
</feature>
<comment type="similarity">
    <text evidence="2 7">Belongs to the glycosyltransferase 4 family. MraY subfamily.</text>
</comment>
<keyword evidence="7" id="KW-1003">Cell membrane</keyword>
<keyword evidence="6 7" id="KW-0472">Membrane</keyword>
<dbReference type="InterPro" id="IPR018480">
    <property type="entry name" value="PNAcMuramoyl-5peptid_Trfase_CS"/>
</dbReference>
<dbReference type="GO" id="GO:0005886">
    <property type="term" value="C:plasma membrane"/>
    <property type="evidence" value="ECO:0007669"/>
    <property type="project" value="UniProtKB-SubCell"/>
</dbReference>
<dbReference type="RefSeq" id="WP_054875244.1">
    <property type="nucleotide sequence ID" value="NZ_LKET01000032.1"/>
</dbReference>
<evidence type="ECO:0000256" key="4">
    <source>
        <dbReference type="ARBA" id="ARBA00022692"/>
    </source>
</evidence>